<evidence type="ECO:0000256" key="4">
    <source>
        <dbReference type="ARBA" id="ARBA00022705"/>
    </source>
</evidence>
<comment type="caution">
    <text evidence="7">The sequence shown here is derived from an EMBL/GenBank/DDBJ whole genome shotgun (WGS) entry which is preliminary data.</text>
</comment>
<comment type="catalytic activity">
    <reaction evidence="5">
        <text>DNA(n) + a 2'-deoxyribonucleoside 5'-triphosphate = DNA(n+1) + diphosphate</text>
        <dbReference type="Rhea" id="RHEA:22508"/>
        <dbReference type="Rhea" id="RHEA-COMP:17339"/>
        <dbReference type="Rhea" id="RHEA-COMP:17340"/>
        <dbReference type="ChEBI" id="CHEBI:33019"/>
        <dbReference type="ChEBI" id="CHEBI:61560"/>
        <dbReference type="ChEBI" id="CHEBI:173112"/>
        <dbReference type="EC" id="2.7.7.7"/>
    </reaction>
</comment>
<dbReference type="PANTHER" id="PTHR10133">
    <property type="entry name" value="DNA POLYMERASE I"/>
    <property type="match status" value="1"/>
</dbReference>
<evidence type="ECO:0000256" key="2">
    <source>
        <dbReference type="ARBA" id="ARBA00012417"/>
    </source>
</evidence>
<keyword evidence="4" id="KW-0235">DNA replication</keyword>
<dbReference type="Gene3D" id="3.30.420.10">
    <property type="entry name" value="Ribonuclease H-like superfamily/Ribonuclease H"/>
    <property type="match status" value="1"/>
</dbReference>
<evidence type="ECO:0000256" key="5">
    <source>
        <dbReference type="ARBA" id="ARBA00049244"/>
    </source>
</evidence>
<dbReference type="Gene3D" id="3.30.70.370">
    <property type="match status" value="1"/>
</dbReference>
<name>A0ABN3PZU4_9ACTN</name>
<dbReference type="EMBL" id="BAAATD010000006">
    <property type="protein sequence ID" value="GAA2609766.1"/>
    <property type="molecule type" value="Genomic_DNA"/>
</dbReference>
<dbReference type="InterPro" id="IPR002562">
    <property type="entry name" value="3'-5'_exonuclease_dom"/>
</dbReference>
<gene>
    <name evidence="7" type="ORF">GCM10010411_50110</name>
</gene>
<reference evidence="7 8" key="1">
    <citation type="journal article" date="2019" name="Int. J. Syst. Evol. Microbiol.">
        <title>The Global Catalogue of Microorganisms (GCM) 10K type strain sequencing project: providing services to taxonomists for standard genome sequencing and annotation.</title>
        <authorList>
            <consortium name="The Broad Institute Genomics Platform"/>
            <consortium name="The Broad Institute Genome Sequencing Center for Infectious Disease"/>
            <person name="Wu L."/>
            <person name="Ma J."/>
        </authorList>
    </citation>
    <scope>NUCLEOTIDE SEQUENCE [LARGE SCALE GENOMIC DNA]</scope>
    <source>
        <strain evidence="7 8">JCM 6833</strain>
    </source>
</reference>
<dbReference type="InterPro" id="IPR036397">
    <property type="entry name" value="RNaseH_sf"/>
</dbReference>
<dbReference type="InterPro" id="IPR043502">
    <property type="entry name" value="DNA/RNA_pol_sf"/>
</dbReference>
<dbReference type="SMART" id="SM00482">
    <property type="entry name" value="POLAc"/>
    <property type="match status" value="1"/>
</dbReference>
<dbReference type="Pfam" id="PF01612">
    <property type="entry name" value="DNA_pol_A_exo1"/>
    <property type="match status" value="1"/>
</dbReference>
<sequence length="627" mass="69324">MRTIEARVNGEECRGWFPETEDELRGFRDWLVKAQRRGHVAVDSETTGLNVYAPDFRVRLVQFGTATEGWLIPVEWGGQFRRAVVWALRTAHALTIHNAPFDGLAFDREGFISLDDLFAKVTDTKILAHLYDSRPFEEGGIGTSLKPLSVAYVDPGADDGQKALVKIFNASGWTKETGWAHIDIRHPDYQRYALLDVLLGSRILPILTDKLTDLGTGKRLGDYEHEIARIGAVIQRKGMLIDAPYTTHLRDELMDEKGLYLRKANAYGVTSVDAPAQVGAALVGMGEELTERTEKNQLSVGKEVLLPLADLDKDWHRIGAREPNPLADAVLRSKRAGKWAKSYADAMLNLRDANGRIHPHTNTMGARTARWSVSNPPLQQLPSSDWRIRRCVIAEPGHVIIASDFAQVELRVLVALANATSIVREVNNGADLHTLTTRMVFGIGPEVTDAQLKNDPRRKLCKIISLGKAYAGGIKTLARQTGLPVEQVKQAVGQYDRALPAIRRYGKKLTREAFQNGMTVLTPSGRTLRLSRDKAYTAIAYMCQSSARDILGQALLEMDGAGILDHVIGVVHDEVIGSVPATDAEEIAREFGRCMDMPFFGVNIESEPEIYGDNWGMGYKGPAREAA</sequence>
<evidence type="ECO:0000256" key="3">
    <source>
        <dbReference type="ARBA" id="ARBA00020311"/>
    </source>
</evidence>
<evidence type="ECO:0000256" key="1">
    <source>
        <dbReference type="ARBA" id="ARBA00007705"/>
    </source>
</evidence>
<keyword evidence="8" id="KW-1185">Reference proteome</keyword>
<dbReference type="SUPFAM" id="SSF53098">
    <property type="entry name" value="Ribonuclease H-like"/>
    <property type="match status" value="1"/>
</dbReference>
<dbReference type="PRINTS" id="PR00868">
    <property type="entry name" value="DNAPOLI"/>
</dbReference>
<dbReference type="InterPro" id="IPR001098">
    <property type="entry name" value="DNA-dir_DNA_pol_A_palm_dom"/>
</dbReference>
<dbReference type="Pfam" id="PF00476">
    <property type="entry name" value="DNA_pol_A"/>
    <property type="match status" value="1"/>
</dbReference>
<organism evidence="7 8">
    <name type="scientific">Actinomadura fulvescens</name>
    <dbReference type="NCBI Taxonomy" id="46160"/>
    <lineage>
        <taxon>Bacteria</taxon>
        <taxon>Bacillati</taxon>
        <taxon>Actinomycetota</taxon>
        <taxon>Actinomycetes</taxon>
        <taxon>Streptosporangiales</taxon>
        <taxon>Thermomonosporaceae</taxon>
        <taxon>Actinomadura</taxon>
    </lineage>
</organism>
<evidence type="ECO:0000259" key="6">
    <source>
        <dbReference type="SMART" id="SM00482"/>
    </source>
</evidence>
<evidence type="ECO:0000313" key="7">
    <source>
        <dbReference type="EMBL" id="GAA2609766.1"/>
    </source>
</evidence>
<evidence type="ECO:0000313" key="8">
    <source>
        <dbReference type="Proteomes" id="UP001501509"/>
    </source>
</evidence>
<proteinExistence type="inferred from homology"/>
<dbReference type="EC" id="2.7.7.7" evidence="2"/>
<feature type="domain" description="DNA-directed DNA polymerase family A palm" evidence="6">
    <location>
        <begin position="385"/>
        <end position="583"/>
    </location>
</feature>
<dbReference type="PANTHER" id="PTHR10133:SF27">
    <property type="entry name" value="DNA POLYMERASE NU"/>
    <property type="match status" value="1"/>
</dbReference>
<dbReference type="InterPro" id="IPR002298">
    <property type="entry name" value="DNA_polymerase_A"/>
</dbReference>
<accession>A0ABN3PZU4</accession>
<dbReference type="SUPFAM" id="SSF56672">
    <property type="entry name" value="DNA/RNA polymerases"/>
    <property type="match status" value="1"/>
</dbReference>
<protein>
    <recommendedName>
        <fullName evidence="3">DNA polymerase I</fullName>
        <ecNumber evidence="2">2.7.7.7</ecNumber>
    </recommendedName>
</protein>
<dbReference type="Proteomes" id="UP001501509">
    <property type="component" value="Unassembled WGS sequence"/>
</dbReference>
<dbReference type="Gene3D" id="1.10.150.20">
    <property type="entry name" value="5' to 3' exonuclease, C-terminal subdomain"/>
    <property type="match status" value="1"/>
</dbReference>
<comment type="similarity">
    <text evidence="1">Belongs to the DNA polymerase type-A family.</text>
</comment>
<dbReference type="InterPro" id="IPR012337">
    <property type="entry name" value="RNaseH-like_sf"/>
</dbReference>
<dbReference type="RefSeq" id="WP_344544602.1">
    <property type="nucleotide sequence ID" value="NZ_BAAATD010000006.1"/>
</dbReference>